<dbReference type="SMART" id="SM00079">
    <property type="entry name" value="PBPe"/>
    <property type="match status" value="1"/>
</dbReference>
<dbReference type="InterPro" id="IPR001638">
    <property type="entry name" value="Solute-binding_3/MltF_N"/>
</dbReference>
<keyword evidence="6" id="KW-1185">Reference proteome</keyword>
<evidence type="ECO:0000313" key="6">
    <source>
        <dbReference type="Proteomes" id="UP000185093"/>
    </source>
</evidence>
<protein>
    <submittedName>
        <fullName evidence="5">Amino acid ABC transporter substrate-binding protein, PAAT family</fullName>
    </submittedName>
</protein>
<sequence>MKKCLFYLSMIALVLFAAITPAVAKTYVVGTSADFPPFEYIKDGQIVGFDIDLIKAIAKSQGFDVKFQDISFDSLIPGLTAGTIDIVASGMTITEERKKVVDFTEPYYSANQAVLVKKGSGKNVTVLFGNHKIAVQTGTTGDLWVEENLEKTGILKGKVTRFDTFVLAIQDLINGNVDAVVLDTPVAKRYMAENPVTMVAEIITGEEYGIAVAKGNKDLLDKLNKGLKEIKANGKLDELLKKYF</sequence>
<evidence type="ECO:0000256" key="2">
    <source>
        <dbReference type="SAM" id="SignalP"/>
    </source>
</evidence>
<feature type="signal peptide" evidence="2">
    <location>
        <begin position="1"/>
        <end position="24"/>
    </location>
</feature>
<dbReference type="SUPFAM" id="SSF53850">
    <property type="entry name" value="Periplasmic binding protein-like II"/>
    <property type="match status" value="1"/>
</dbReference>
<dbReference type="InterPro" id="IPR001320">
    <property type="entry name" value="Iontro_rcpt_C"/>
</dbReference>
<dbReference type="SMART" id="SM00062">
    <property type="entry name" value="PBPb"/>
    <property type="match status" value="1"/>
</dbReference>
<dbReference type="EMBL" id="FSQZ01000001">
    <property type="protein sequence ID" value="SIN77729.1"/>
    <property type="molecule type" value="Genomic_DNA"/>
</dbReference>
<comment type="caution">
    <text evidence="5">The sequence shown here is derived from an EMBL/GenBank/DDBJ whole genome shotgun (WGS) entry which is preliminary data.</text>
</comment>
<organism evidence="5 6">
    <name type="scientific">Acetomicrobium flavidum</name>
    <dbReference type="NCBI Taxonomy" id="49896"/>
    <lineage>
        <taxon>Bacteria</taxon>
        <taxon>Thermotogati</taxon>
        <taxon>Synergistota</taxon>
        <taxon>Synergistia</taxon>
        <taxon>Synergistales</taxon>
        <taxon>Acetomicrobiaceae</taxon>
        <taxon>Acetomicrobium</taxon>
    </lineage>
</organism>
<keyword evidence="1 2" id="KW-0732">Signal</keyword>
<dbReference type="Gene3D" id="3.40.190.10">
    <property type="entry name" value="Periplasmic binding protein-like II"/>
    <property type="match status" value="2"/>
</dbReference>
<evidence type="ECO:0000259" key="3">
    <source>
        <dbReference type="SMART" id="SM00062"/>
    </source>
</evidence>
<feature type="domain" description="Solute-binding protein family 3/N-terminal" evidence="3">
    <location>
        <begin position="26"/>
        <end position="244"/>
    </location>
</feature>
<proteinExistence type="predicted"/>
<feature type="chain" id="PRO_5046249172" evidence="2">
    <location>
        <begin position="25"/>
        <end position="244"/>
    </location>
</feature>
<evidence type="ECO:0000256" key="1">
    <source>
        <dbReference type="ARBA" id="ARBA00022729"/>
    </source>
</evidence>
<name>A0ABY1JF93_9BACT</name>
<dbReference type="PANTHER" id="PTHR35936">
    <property type="entry name" value="MEMBRANE-BOUND LYTIC MUREIN TRANSGLYCOSYLASE F"/>
    <property type="match status" value="1"/>
</dbReference>
<reference evidence="5 6" key="1">
    <citation type="submission" date="2016-11" db="EMBL/GenBank/DDBJ databases">
        <authorList>
            <person name="Varghese N."/>
            <person name="Submissions S."/>
        </authorList>
    </citation>
    <scope>NUCLEOTIDE SEQUENCE [LARGE SCALE GENOMIC DNA]</scope>
    <source>
        <strain evidence="5 6">DSM 20664</strain>
    </source>
</reference>
<dbReference type="Proteomes" id="UP000185093">
    <property type="component" value="Unassembled WGS sequence"/>
</dbReference>
<dbReference type="RefSeq" id="WP_074200009.1">
    <property type="nucleotide sequence ID" value="NZ_DAONBL010000037.1"/>
</dbReference>
<dbReference type="CDD" id="cd13624">
    <property type="entry name" value="PBP2_Arg_Lys_His"/>
    <property type="match status" value="1"/>
</dbReference>
<dbReference type="PANTHER" id="PTHR35936:SF17">
    <property type="entry name" value="ARGININE-BINDING EXTRACELLULAR PROTEIN ARTP"/>
    <property type="match status" value="1"/>
</dbReference>
<feature type="domain" description="Ionotropic glutamate receptor C-terminal" evidence="4">
    <location>
        <begin position="26"/>
        <end position="242"/>
    </location>
</feature>
<evidence type="ECO:0000259" key="4">
    <source>
        <dbReference type="SMART" id="SM00079"/>
    </source>
</evidence>
<dbReference type="Pfam" id="PF00497">
    <property type="entry name" value="SBP_bac_3"/>
    <property type="match status" value="1"/>
</dbReference>
<accession>A0ABY1JF93</accession>
<evidence type="ECO:0000313" key="5">
    <source>
        <dbReference type="EMBL" id="SIN77729.1"/>
    </source>
</evidence>
<gene>
    <name evidence="5" type="ORF">SAMN05444368_1863</name>
</gene>